<sequence length="331" mass="38318">MTFKVSLIIPIYNVASYIADCLRSVYTQTYPLLEVILVNDATTDDSMTQAAPWIKKLQERYRVKVVNHTWNRGLSASRNTGMEAATTDWIYFIDSDDEITPNCIELLAAQVEKYPDVDFVMGDIKYVGTDWHFPLTCDAYVKGNENILRDYTTYKWYPMAWNRLYRKSFLLQNNLFFKEGLLHEDELYSFQIATTSRAMATVYEKTYIYKVRSSGSITAQRKLKNFEDILSILQEKYAYILKQYQSGIYTIPRGYGMECLYGFALSLASNKLVRRVDKIRLLSAAKTLYRPLAVYSNARQGLKLTLLKGLFSLPLGFVILMLKWRLAMSKS</sequence>
<gene>
    <name evidence="4" type="ORF">H9950_07025</name>
</gene>
<evidence type="ECO:0000313" key="5">
    <source>
        <dbReference type="Proteomes" id="UP000823862"/>
    </source>
</evidence>
<dbReference type="GO" id="GO:0016758">
    <property type="term" value="F:hexosyltransferase activity"/>
    <property type="evidence" value="ECO:0007669"/>
    <property type="project" value="UniProtKB-ARBA"/>
</dbReference>
<keyword evidence="1" id="KW-0328">Glycosyltransferase</keyword>
<comment type="caution">
    <text evidence="4">The sequence shown here is derived from an EMBL/GenBank/DDBJ whole genome shotgun (WGS) entry which is preliminary data.</text>
</comment>
<evidence type="ECO:0000256" key="2">
    <source>
        <dbReference type="ARBA" id="ARBA00022679"/>
    </source>
</evidence>
<dbReference type="PANTHER" id="PTHR22916">
    <property type="entry name" value="GLYCOSYLTRANSFERASE"/>
    <property type="match status" value="1"/>
</dbReference>
<dbReference type="AlphaFoldDB" id="A0A9D2HXY8"/>
<protein>
    <submittedName>
        <fullName evidence="4">Glycosyltransferase</fullName>
    </submittedName>
</protein>
<proteinExistence type="predicted"/>
<dbReference type="Gene3D" id="3.90.550.10">
    <property type="entry name" value="Spore Coat Polysaccharide Biosynthesis Protein SpsA, Chain A"/>
    <property type="match status" value="1"/>
</dbReference>
<keyword evidence="2" id="KW-0808">Transferase</keyword>
<dbReference type="PANTHER" id="PTHR22916:SF51">
    <property type="entry name" value="GLYCOSYLTRANSFERASE EPSH-RELATED"/>
    <property type="match status" value="1"/>
</dbReference>
<evidence type="ECO:0000259" key="3">
    <source>
        <dbReference type="Pfam" id="PF00535"/>
    </source>
</evidence>
<name>A0A9D2HXY8_9BACE</name>
<organism evidence="4 5">
    <name type="scientific">Candidatus Bacteroides avicola</name>
    <dbReference type="NCBI Taxonomy" id="2838468"/>
    <lineage>
        <taxon>Bacteria</taxon>
        <taxon>Pseudomonadati</taxon>
        <taxon>Bacteroidota</taxon>
        <taxon>Bacteroidia</taxon>
        <taxon>Bacteroidales</taxon>
        <taxon>Bacteroidaceae</taxon>
        <taxon>Bacteroides</taxon>
    </lineage>
</organism>
<evidence type="ECO:0000313" key="4">
    <source>
        <dbReference type="EMBL" id="HJA85927.1"/>
    </source>
</evidence>
<dbReference type="SUPFAM" id="SSF53448">
    <property type="entry name" value="Nucleotide-diphospho-sugar transferases"/>
    <property type="match status" value="1"/>
</dbReference>
<dbReference type="CDD" id="cd00761">
    <property type="entry name" value="Glyco_tranf_GTA_type"/>
    <property type="match status" value="1"/>
</dbReference>
<dbReference type="Proteomes" id="UP000823862">
    <property type="component" value="Unassembled WGS sequence"/>
</dbReference>
<dbReference type="EMBL" id="DWZI01000036">
    <property type="protein sequence ID" value="HJA85927.1"/>
    <property type="molecule type" value="Genomic_DNA"/>
</dbReference>
<dbReference type="InterPro" id="IPR029044">
    <property type="entry name" value="Nucleotide-diphossugar_trans"/>
</dbReference>
<reference evidence="4" key="2">
    <citation type="submission" date="2021-04" db="EMBL/GenBank/DDBJ databases">
        <authorList>
            <person name="Gilroy R."/>
        </authorList>
    </citation>
    <scope>NUCLEOTIDE SEQUENCE</scope>
    <source>
        <strain evidence="4">ChiHjej12B11-9795</strain>
    </source>
</reference>
<evidence type="ECO:0000256" key="1">
    <source>
        <dbReference type="ARBA" id="ARBA00022676"/>
    </source>
</evidence>
<reference evidence="4" key="1">
    <citation type="journal article" date="2021" name="PeerJ">
        <title>Extensive microbial diversity within the chicken gut microbiome revealed by metagenomics and culture.</title>
        <authorList>
            <person name="Gilroy R."/>
            <person name="Ravi A."/>
            <person name="Getino M."/>
            <person name="Pursley I."/>
            <person name="Horton D.L."/>
            <person name="Alikhan N.F."/>
            <person name="Baker D."/>
            <person name="Gharbi K."/>
            <person name="Hall N."/>
            <person name="Watson M."/>
            <person name="Adriaenssens E.M."/>
            <person name="Foster-Nyarko E."/>
            <person name="Jarju S."/>
            <person name="Secka A."/>
            <person name="Antonio M."/>
            <person name="Oren A."/>
            <person name="Chaudhuri R.R."/>
            <person name="La Ragione R."/>
            <person name="Hildebrand F."/>
            <person name="Pallen M.J."/>
        </authorList>
    </citation>
    <scope>NUCLEOTIDE SEQUENCE</scope>
    <source>
        <strain evidence="4">ChiHjej12B11-9795</strain>
    </source>
</reference>
<feature type="domain" description="Glycosyltransferase 2-like" evidence="3">
    <location>
        <begin position="6"/>
        <end position="167"/>
    </location>
</feature>
<dbReference type="Pfam" id="PF00535">
    <property type="entry name" value="Glycos_transf_2"/>
    <property type="match status" value="1"/>
</dbReference>
<accession>A0A9D2HXY8</accession>
<dbReference type="InterPro" id="IPR001173">
    <property type="entry name" value="Glyco_trans_2-like"/>
</dbReference>